<dbReference type="InterPro" id="IPR057398">
    <property type="entry name" value="GRESAG4.1/3_peripasmic_2"/>
</dbReference>
<feature type="chain" id="PRO_5003390198" description="adenylate cyclase" evidence="21">
    <location>
        <begin position="31"/>
        <end position="1225"/>
    </location>
</feature>
<dbReference type="GO" id="GO:0016020">
    <property type="term" value="C:membrane"/>
    <property type="evidence" value="ECO:0007669"/>
    <property type="project" value="UniProtKB-SubCell"/>
</dbReference>
<evidence type="ECO:0000256" key="13">
    <source>
        <dbReference type="ARBA" id="ARBA00022998"/>
    </source>
</evidence>
<evidence type="ECO:0000256" key="12">
    <source>
        <dbReference type="ARBA" id="ARBA00022989"/>
    </source>
</evidence>
<dbReference type="FunFam" id="3.40.50.2300:FF:000162">
    <property type="entry name" value="Receptor-type adenylate cyclase GRESAG 4, putative"/>
    <property type="match status" value="1"/>
</dbReference>
<dbReference type="OMA" id="PTEQHIN"/>
<comment type="catalytic activity">
    <reaction evidence="1">
        <text>ATP = 3',5'-cyclic AMP + diphosphate</text>
        <dbReference type="Rhea" id="RHEA:15389"/>
        <dbReference type="ChEBI" id="CHEBI:30616"/>
        <dbReference type="ChEBI" id="CHEBI:33019"/>
        <dbReference type="ChEBI" id="CHEBI:58165"/>
        <dbReference type="EC" id="4.6.1.1"/>
    </reaction>
</comment>
<accession>F9WDW7</accession>
<keyword evidence="13" id="KW-0115">cAMP biosynthesis</keyword>
<dbReference type="Pfam" id="PF25493">
    <property type="entry name" value="Peripla_BP_A-cyclase"/>
    <property type="match status" value="1"/>
</dbReference>
<dbReference type="Gene3D" id="3.40.50.2300">
    <property type="match status" value="2"/>
</dbReference>
<evidence type="ECO:0000256" key="11">
    <source>
        <dbReference type="ARBA" id="ARBA00022842"/>
    </source>
</evidence>
<dbReference type="PANTHER" id="PTHR43081:SF1">
    <property type="entry name" value="ADENYLATE CYCLASE, TERMINAL-DIFFERENTIATION SPECIFIC"/>
    <property type="match status" value="1"/>
</dbReference>
<dbReference type="PANTHER" id="PTHR43081">
    <property type="entry name" value="ADENYLATE CYCLASE, TERMINAL-DIFFERENTIATION SPECIFIC-RELATED"/>
    <property type="match status" value="1"/>
</dbReference>
<dbReference type="GO" id="GO:0005524">
    <property type="term" value="F:ATP binding"/>
    <property type="evidence" value="ECO:0007669"/>
    <property type="project" value="UniProtKB-KW"/>
</dbReference>
<evidence type="ECO:0000256" key="6">
    <source>
        <dbReference type="ARBA" id="ARBA00012201"/>
    </source>
</evidence>
<keyword evidence="17" id="KW-0456">Lyase</keyword>
<dbReference type="Gene3D" id="3.30.70.1230">
    <property type="entry name" value="Nucleotide cyclase"/>
    <property type="match status" value="1"/>
</dbReference>
<dbReference type="VEuPathDB" id="TriTrypDB:TcIL3000_0_59900"/>
<keyword evidence="8" id="KW-0479">Metal-binding</keyword>
<keyword evidence="10" id="KW-0067">ATP-binding</keyword>
<evidence type="ECO:0000256" key="9">
    <source>
        <dbReference type="ARBA" id="ARBA00022741"/>
    </source>
</evidence>
<evidence type="ECO:0000256" key="18">
    <source>
        <dbReference type="ARBA" id="ARBA00032597"/>
    </source>
</evidence>
<dbReference type="InterPro" id="IPR001054">
    <property type="entry name" value="A/G_cyclase"/>
</dbReference>
<dbReference type="InterPro" id="IPR029787">
    <property type="entry name" value="Nucleotide_cyclase"/>
</dbReference>
<keyword evidence="12 20" id="KW-1133">Transmembrane helix</keyword>
<dbReference type="AlphaFoldDB" id="F9WDW7"/>
<evidence type="ECO:0000256" key="19">
    <source>
        <dbReference type="ARBA" id="ARBA00032637"/>
    </source>
</evidence>
<feature type="non-terminal residue" evidence="23">
    <location>
        <position position="1225"/>
    </location>
</feature>
<dbReference type="InterPro" id="IPR028082">
    <property type="entry name" value="Peripla_BP_I"/>
</dbReference>
<comment type="similarity">
    <text evidence="5">Belongs to the adenylyl cyclase class-3 family.</text>
</comment>
<evidence type="ECO:0000256" key="5">
    <source>
        <dbReference type="ARBA" id="ARBA00005381"/>
    </source>
</evidence>
<dbReference type="SUPFAM" id="SSF55073">
    <property type="entry name" value="Nucleotide cyclase"/>
    <property type="match status" value="1"/>
</dbReference>
<reference evidence="23 24" key="2">
    <citation type="journal article" date="2012" name="Proc. Natl. Acad. Sci. U.S.A.">
        <title>Antigenic diversity is generated by distinct evolutionary mechanisms in African trypanosome species.</title>
        <authorList>
            <person name="Jackson A.P."/>
            <person name="Berry A."/>
            <person name="Aslett M."/>
            <person name="Allison H.C."/>
            <person name="Burton P."/>
            <person name="Vavrova-Anderson J."/>
            <person name="Brown R."/>
            <person name="Browne H."/>
            <person name="Corton N."/>
            <person name="Hauser H."/>
            <person name="Gamble J."/>
            <person name="Gilderthorp R."/>
            <person name="Marcello L."/>
            <person name="McQuillan J."/>
            <person name="Otto T.D."/>
            <person name="Quail M.A."/>
            <person name="Sanders M.J."/>
            <person name="van Tonder A."/>
            <person name="Ginger M.L."/>
            <person name="Field M.C."/>
            <person name="Barry J.D."/>
            <person name="Hertz-Fowler C."/>
            <person name="Berriman M."/>
        </authorList>
    </citation>
    <scope>NUCLEOTIDE SEQUENCE [LARGE SCALE GENOMIC DNA]</scope>
    <source>
        <strain evidence="23 24">IL3000</strain>
    </source>
</reference>
<feature type="signal peptide" evidence="21">
    <location>
        <begin position="1"/>
        <end position="30"/>
    </location>
</feature>
<evidence type="ECO:0000256" key="14">
    <source>
        <dbReference type="ARBA" id="ARBA00023136"/>
    </source>
</evidence>
<comment type="cofactor">
    <cofactor evidence="2">
        <name>Mg(2+)</name>
        <dbReference type="ChEBI" id="CHEBI:18420"/>
    </cofactor>
</comment>
<feature type="domain" description="Guanylate cyclase" evidence="22">
    <location>
        <begin position="880"/>
        <end position="1034"/>
    </location>
</feature>
<proteinExistence type="inferred from homology"/>
<evidence type="ECO:0000313" key="23">
    <source>
        <dbReference type="EMBL" id="CCD15472.1"/>
    </source>
</evidence>
<evidence type="ECO:0000256" key="21">
    <source>
        <dbReference type="SAM" id="SignalP"/>
    </source>
</evidence>
<protein>
    <recommendedName>
        <fullName evidence="6">adenylate cyclase</fullName>
        <ecNumber evidence="6">4.6.1.1</ecNumber>
    </recommendedName>
    <alternativeName>
        <fullName evidence="18">ATP pyrophosphate-lyase</fullName>
    </alternativeName>
    <alternativeName>
        <fullName evidence="19">Adenylyl cyclase</fullName>
    </alternativeName>
</protein>
<dbReference type="Pfam" id="PF25495">
    <property type="entry name" value="Peripla_BP_A-cyclase_1"/>
    <property type="match status" value="1"/>
</dbReference>
<evidence type="ECO:0000259" key="22">
    <source>
        <dbReference type="PROSITE" id="PS50125"/>
    </source>
</evidence>
<dbReference type="EMBL" id="CAEQ01001922">
    <property type="protein sequence ID" value="CCD15472.1"/>
    <property type="molecule type" value="Genomic_DNA"/>
</dbReference>
<keyword evidence="9" id="KW-0547">Nucleotide-binding</keyword>
<name>F9WDW7_TRYCI</name>
<sequence length="1225" mass="135247">MGTPQHVSVMAMLPPLWLMCVLWGFATVTGEDCKDNVTVHVYNLLYSKKIPPSIYVPIIAGFNASVHAGRKKLPAGVNFTFVHPPSPELGVTPEWLSGNVKRLSQRDIPIVVGPAGTSVIPTFLPVLNEHNAVAFSPFTGSSTLRVWNKNLYFITASPTAELLALLRYAVTQLRLERLGFMYLQGISFGDEEYRLTVNALSNIGRELCGLFTVKSSIDGAAPDAEFNAAWEQFAETRPQGVIVFAPSIKDVIKFLRRVLSDSRTREMHILSTAALELVIEMAWRMSVIDGVSTLKLGGVFITGVNPIANDTDYYAIRRFQTEVVNYITAIGTSHGHNFSKTDLFLHNDVSGELAVYGWLIGEVLWRALQTPEWLSSRKAFMESLYKQRRYIIDDLVIGDFGGECKAMAREHGAACECNQGGTVVYMKRVEDGHRLFPLKDGSLTLASSRCYRDMPQLYAPLSGVYVSLENNAIATRATAAFTDGASALTGRGQLGHGDRFFLHRLTSPAGGAVRALEKEMSERAVTAVFGVVDDAMLSMSNVVFIDPVTLSPRPKVARRNVFYLSPTLEQQLMLITEHIIPKEKSTVCAIIRSSNNARAIRYMVRRVVEIFNRSLDTTVTLRDGDRVSGWLPPAGDVLLIGLAASDIEPLASHLDKHPGVRVFVPFFDFALLYDNIISAFKGRPGAERLLFATNLPHWAEENAMSETVRGFHRAVPDKSKWTPLALLGFATGRAIQSLLSRMGNVTSETLMNSIFTQSVITADDMQYGPFNEECDTWDVASYLNTEDCIVNYGAARIALWSVARVFDPTVPPVLTEAVLSLGNFDLNAYDLSGWMLAVVGSVPLILILLLIALLVVLVRVIFRDSRDNHCAPKEPSDPVTLIFTDIESSTALWAAHPELMPDAVEAHHQLIRSLIVRYGCYEVKTVGDSFMIACRSPLAAVQLAGDLQRCFLHHDWGTTALDDSYREFELQKAEEDVEYKPPTAHLDPCVYRELWNGLRVRVGIHTGLCDIRLDEVTKGYDYYGRTSNMAERTESIANGGQVLLTRAAYLALSTVEREHVSVTSLGAIALRGVPDPVKMYQLEAVPGRKFAALRVDLEVEECHALNESVCSRVSDQSELGPTEQHINDTLGVLLGVFNLAQRQKLLKSLCERWGVPLPRKSPGVWDEAFGRRVRRMIALRVGRVADVGMGNSVDSNAIRFIDISPLARGAGDCPVDFEEGASAAE</sequence>
<dbReference type="GO" id="GO:0046872">
    <property type="term" value="F:metal ion binding"/>
    <property type="evidence" value="ECO:0007669"/>
    <property type="project" value="UniProtKB-KW"/>
</dbReference>
<dbReference type="PROSITE" id="PS50125">
    <property type="entry name" value="GUANYLATE_CYCLASE_2"/>
    <property type="match status" value="1"/>
</dbReference>
<dbReference type="SUPFAM" id="SSF53822">
    <property type="entry name" value="Periplasmic binding protein-like I"/>
    <property type="match status" value="2"/>
</dbReference>
<evidence type="ECO:0000256" key="20">
    <source>
        <dbReference type="SAM" id="Phobius"/>
    </source>
</evidence>
<feature type="transmembrane region" description="Helical" evidence="20">
    <location>
        <begin position="834"/>
        <end position="858"/>
    </location>
</feature>
<dbReference type="FunFam" id="3.30.70.1230:FF:000022">
    <property type="entry name" value="Receptor-type adenylate cyclase GRESAG 4, putative"/>
    <property type="match status" value="1"/>
</dbReference>
<keyword evidence="15" id="KW-0675">Receptor</keyword>
<keyword evidence="14 20" id="KW-0472">Membrane</keyword>
<dbReference type="GO" id="GO:0006171">
    <property type="term" value="P:cAMP biosynthetic process"/>
    <property type="evidence" value="ECO:0007669"/>
    <property type="project" value="UniProtKB-KW"/>
</dbReference>
<evidence type="ECO:0000256" key="15">
    <source>
        <dbReference type="ARBA" id="ARBA00023170"/>
    </source>
</evidence>
<evidence type="ECO:0000256" key="3">
    <source>
        <dbReference type="ARBA" id="ARBA00002708"/>
    </source>
</evidence>
<evidence type="ECO:0000256" key="2">
    <source>
        <dbReference type="ARBA" id="ARBA00001946"/>
    </source>
</evidence>
<dbReference type="EC" id="4.6.1.1" evidence="6"/>
<dbReference type="InterPro" id="IPR057399">
    <property type="entry name" value="GRESAG4.1/3_peripasmic_1"/>
</dbReference>
<comment type="subcellular location">
    <subcellularLocation>
        <location evidence="4">Membrane</location>
        <topology evidence="4">Multi-pass membrane protein</topology>
    </subcellularLocation>
</comment>
<dbReference type="InterPro" id="IPR050697">
    <property type="entry name" value="Adenylyl/Guanylyl_Cyclase_3/4"/>
</dbReference>
<organism evidence="23 24">
    <name type="scientific">Trypanosoma congolense (strain IL3000)</name>
    <dbReference type="NCBI Taxonomy" id="1068625"/>
    <lineage>
        <taxon>Eukaryota</taxon>
        <taxon>Discoba</taxon>
        <taxon>Euglenozoa</taxon>
        <taxon>Kinetoplastea</taxon>
        <taxon>Metakinetoplastina</taxon>
        <taxon>Trypanosomatida</taxon>
        <taxon>Trypanosomatidae</taxon>
        <taxon>Trypanosoma</taxon>
        <taxon>Nannomonas</taxon>
    </lineage>
</organism>
<keyword evidence="16" id="KW-0325">Glycoprotein</keyword>
<comment type="caution">
    <text evidence="23">The sequence shown here is derived from an EMBL/GenBank/DDBJ whole genome shotgun (WGS) entry which is preliminary data.</text>
</comment>
<comment type="function">
    <text evidence="3">Could act as a receptor for an unknown ligand.</text>
</comment>
<evidence type="ECO:0000256" key="10">
    <source>
        <dbReference type="ARBA" id="ARBA00022840"/>
    </source>
</evidence>
<evidence type="ECO:0000256" key="7">
    <source>
        <dbReference type="ARBA" id="ARBA00022692"/>
    </source>
</evidence>
<gene>
    <name evidence="23" type="ORF">TCIL3000_0_59900</name>
</gene>
<dbReference type="CDD" id="cd07556">
    <property type="entry name" value="Nucleotidyl_cyc_III"/>
    <property type="match status" value="1"/>
</dbReference>
<dbReference type="SMART" id="SM00044">
    <property type="entry name" value="CYCc"/>
    <property type="match status" value="1"/>
</dbReference>
<dbReference type="Proteomes" id="UP000000702">
    <property type="component" value="Unassembled WGS sequence"/>
</dbReference>
<keyword evidence="11" id="KW-0460">Magnesium</keyword>
<dbReference type="GO" id="GO:0004016">
    <property type="term" value="F:adenylate cyclase activity"/>
    <property type="evidence" value="ECO:0007669"/>
    <property type="project" value="UniProtKB-EC"/>
</dbReference>
<dbReference type="Pfam" id="PF00211">
    <property type="entry name" value="Guanylate_cyc"/>
    <property type="match status" value="1"/>
</dbReference>
<evidence type="ECO:0000256" key="4">
    <source>
        <dbReference type="ARBA" id="ARBA00004141"/>
    </source>
</evidence>
<evidence type="ECO:0000256" key="17">
    <source>
        <dbReference type="ARBA" id="ARBA00023239"/>
    </source>
</evidence>
<evidence type="ECO:0000256" key="8">
    <source>
        <dbReference type="ARBA" id="ARBA00022723"/>
    </source>
</evidence>
<keyword evidence="7 20" id="KW-0812">Transmembrane</keyword>
<keyword evidence="24" id="KW-1185">Reference proteome</keyword>
<dbReference type="GO" id="GO:0035556">
    <property type="term" value="P:intracellular signal transduction"/>
    <property type="evidence" value="ECO:0007669"/>
    <property type="project" value="InterPro"/>
</dbReference>
<keyword evidence="21" id="KW-0732">Signal</keyword>
<evidence type="ECO:0000313" key="24">
    <source>
        <dbReference type="Proteomes" id="UP000000702"/>
    </source>
</evidence>
<evidence type="ECO:0000256" key="16">
    <source>
        <dbReference type="ARBA" id="ARBA00023180"/>
    </source>
</evidence>
<reference evidence="24" key="1">
    <citation type="submission" date="2011-07" db="EMBL/GenBank/DDBJ databases">
        <title>Divergent evolution of antigenic variation in African trypanosomes.</title>
        <authorList>
            <person name="Jackson A.P."/>
            <person name="Berry A."/>
            <person name="Allison H.C."/>
            <person name="Burton P."/>
            <person name="Anderson J."/>
            <person name="Aslett M."/>
            <person name="Brown R."/>
            <person name="Corton N."/>
            <person name="Harris D."/>
            <person name="Hauser H."/>
            <person name="Gamble J."/>
            <person name="Gilderthorp R."/>
            <person name="McQuillan J."/>
            <person name="Quail M.A."/>
            <person name="Sanders M."/>
            <person name="Van Tonder A."/>
            <person name="Ginger M.L."/>
            <person name="Donelson J.E."/>
            <person name="Field M.C."/>
            <person name="Barry J.D."/>
            <person name="Berriman M."/>
            <person name="Hertz-Fowler C."/>
        </authorList>
    </citation>
    <scope>NUCLEOTIDE SEQUENCE [LARGE SCALE GENOMIC DNA]</scope>
    <source>
        <strain evidence="24">IL3000</strain>
    </source>
</reference>
<evidence type="ECO:0000256" key="1">
    <source>
        <dbReference type="ARBA" id="ARBA00001593"/>
    </source>
</evidence>